<comment type="subcellular location">
    <subcellularLocation>
        <location evidence="1">Cell membrane</location>
        <topology evidence="1">Multi-pass membrane protein</topology>
    </subcellularLocation>
</comment>
<keyword evidence="3" id="KW-1003">Cell membrane</keyword>
<keyword evidence="4 7" id="KW-0812">Transmembrane</keyword>
<evidence type="ECO:0000313" key="12">
    <source>
        <dbReference type="Proteomes" id="UP001170717"/>
    </source>
</evidence>
<dbReference type="Pfam" id="PF03458">
    <property type="entry name" value="Gly_transporter"/>
    <property type="match status" value="2"/>
</dbReference>
<keyword evidence="11" id="KW-1185">Reference proteome</keyword>
<feature type="transmembrane region" description="Helical" evidence="7">
    <location>
        <begin position="151"/>
        <end position="169"/>
    </location>
</feature>
<dbReference type="GeneID" id="83258060"/>
<dbReference type="EMBL" id="JAUOQI010000008">
    <property type="protein sequence ID" value="MDO6578203.1"/>
    <property type="molecule type" value="Genomic_DNA"/>
</dbReference>
<dbReference type="GO" id="GO:0005886">
    <property type="term" value="C:plasma membrane"/>
    <property type="evidence" value="ECO:0007669"/>
    <property type="project" value="UniProtKB-SubCell"/>
</dbReference>
<dbReference type="AlphaFoldDB" id="A0AAW7Z4T8"/>
<dbReference type="Proteomes" id="UP001170717">
    <property type="component" value="Unassembled WGS sequence"/>
</dbReference>
<evidence type="ECO:0000313" key="10">
    <source>
        <dbReference type="EMBL" id="MDO6578203.1"/>
    </source>
</evidence>
<evidence type="ECO:0000256" key="2">
    <source>
        <dbReference type="ARBA" id="ARBA00008193"/>
    </source>
</evidence>
<accession>A0AAW7Z4T8</accession>
<dbReference type="KEGG" id="asq:AVL57_09915"/>
<protein>
    <submittedName>
        <fullName evidence="10">Trimeric intracellular cation channel family protein</fullName>
    </submittedName>
</protein>
<gene>
    <name evidence="9" type="ORF">AVL57_09915</name>
    <name evidence="10" type="ORF">Q4527_12410</name>
</gene>
<dbReference type="Proteomes" id="UP000056750">
    <property type="component" value="Chromosome"/>
</dbReference>
<keyword evidence="6 7" id="KW-0472">Membrane</keyword>
<keyword evidence="5 7" id="KW-1133">Transmembrane helix</keyword>
<feature type="domain" description="Glycine transporter" evidence="8">
    <location>
        <begin position="8"/>
        <end position="79"/>
    </location>
</feature>
<evidence type="ECO:0000256" key="6">
    <source>
        <dbReference type="ARBA" id="ARBA00023136"/>
    </source>
</evidence>
<feature type="domain" description="Glycine transporter" evidence="8">
    <location>
        <begin position="94"/>
        <end position="166"/>
    </location>
</feature>
<evidence type="ECO:0000313" key="9">
    <source>
        <dbReference type="EMBL" id="AMJ74257.1"/>
    </source>
</evidence>
<evidence type="ECO:0000259" key="8">
    <source>
        <dbReference type="Pfam" id="PF03458"/>
    </source>
</evidence>
<dbReference type="PANTHER" id="PTHR30506:SF3">
    <property type="entry name" value="UPF0126 INNER MEMBRANE PROTEIN YADS-RELATED"/>
    <property type="match status" value="1"/>
</dbReference>
<feature type="transmembrane region" description="Helical" evidence="7">
    <location>
        <begin position="90"/>
        <end position="107"/>
    </location>
</feature>
<sequence>MTADYFLFLGLFGVAFFAVSGALMGHEKSINGFGVVVVASVTALGGGTIRDLLLTQPIFWVETPSYLYSAYGAVILTVLSIRYLPPLSNYYFILMDAAGLAIFNIMGMEKALIEGTGMIVALTMGMTTGIFGGLLRDVICREVPLVMRGDLYATACLSGGLAYAALFTLDAPYAWCILGSLLTTVFIRLGSLHWGWKPNIFKKGYTPKS</sequence>
<evidence type="ECO:0000256" key="7">
    <source>
        <dbReference type="SAM" id="Phobius"/>
    </source>
</evidence>
<feature type="transmembrane region" description="Helical" evidence="7">
    <location>
        <begin position="65"/>
        <end position="84"/>
    </location>
</feature>
<evidence type="ECO:0000313" key="11">
    <source>
        <dbReference type="Proteomes" id="UP000056750"/>
    </source>
</evidence>
<feature type="transmembrane region" description="Helical" evidence="7">
    <location>
        <begin position="119"/>
        <end position="139"/>
    </location>
</feature>
<reference evidence="9 11" key="1">
    <citation type="submission" date="2015-12" db="EMBL/GenBank/DDBJ databases">
        <title>Intraspecies pangenome expansion in the marine bacterium Alteromonas.</title>
        <authorList>
            <person name="Lopez-Perez M."/>
            <person name="Rodriguez-Valera F."/>
        </authorList>
    </citation>
    <scope>NUCLEOTIDE SEQUENCE [LARGE SCALE GENOMIC DNA]</scope>
    <source>
        <strain evidence="9 11">LMG 21861</strain>
    </source>
</reference>
<evidence type="ECO:0000256" key="1">
    <source>
        <dbReference type="ARBA" id="ARBA00004651"/>
    </source>
</evidence>
<dbReference type="RefSeq" id="WP_057793000.1">
    <property type="nucleotide sequence ID" value="NZ_CAXIBE010000047.1"/>
</dbReference>
<dbReference type="EMBL" id="CP013926">
    <property type="protein sequence ID" value="AMJ74257.1"/>
    <property type="molecule type" value="Genomic_DNA"/>
</dbReference>
<feature type="transmembrane region" description="Helical" evidence="7">
    <location>
        <begin position="176"/>
        <end position="196"/>
    </location>
</feature>
<evidence type="ECO:0000256" key="4">
    <source>
        <dbReference type="ARBA" id="ARBA00022692"/>
    </source>
</evidence>
<proteinExistence type="inferred from homology"/>
<evidence type="ECO:0000256" key="3">
    <source>
        <dbReference type="ARBA" id="ARBA00022475"/>
    </source>
</evidence>
<evidence type="ECO:0000256" key="5">
    <source>
        <dbReference type="ARBA" id="ARBA00022989"/>
    </source>
</evidence>
<name>A0AAW7Z4T8_9ALTE</name>
<comment type="similarity">
    <text evidence="2">Belongs to the UPF0126 family.</text>
</comment>
<feature type="transmembrane region" description="Helical" evidence="7">
    <location>
        <begin position="32"/>
        <end position="53"/>
    </location>
</feature>
<organism evidence="10 12">
    <name type="scientific">Alteromonas stellipolaris</name>
    <dbReference type="NCBI Taxonomy" id="233316"/>
    <lineage>
        <taxon>Bacteria</taxon>
        <taxon>Pseudomonadati</taxon>
        <taxon>Pseudomonadota</taxon>
        <taxon>Gammaproteobacteria</taxon>
        <taxon>Alteromonadales</taxon>
        <taxon>Alteromonadaceae</taxon>
        <taxon>Alteromonas/Salinimonas group</taxon>
        <taxon>Alteromonas</taxon>
    </lineage>
</organism>
<dbReference type="PANTHER" id="PTHR30506">
    <property type="entry name" value="INNER MEMBRANE PROTEIN"/>
    <property type="match status" value="1"/>
</dbReference>
<reference evidence="10" key="2">
    <citation type="submission" date="2023-07" db="EMBL/GenBank/DDBJ databases">
        <title>Genome content predicts the carbon catabolic preferences of heterotrophic bacteria.</title>
        <authorList>
            <person name="Gralka M."/>
        </authorList>
    </citation>
    <scope>NUCLEOTIDE SEQUENCE</scope>
    <source>
        <strain evidence="10">F2M12</strain>
    </source>
</reference>
<dbReference type="InterPro" id="IPR005115">
    <property type="entry name" value="Gly_transporter"/>
</dbReference>